<dbReference type="Proteomes" id="UP000193623">
    <property type="component" value="Unassembled WGS sequence"/>
</dbReference>
<evidence type="ECO:0008006" key="4">
    <source>
        <dbReference type="Google" id="ProtNLM"/>
    </source>
</evidence>
<dbReference type="InterPro" id="IPR027417">
    <property type="entry name" value="P-loop_NTPase"/>
</dbReference>
<gene>
    <name evidence="2" type="ORF">PSJ8397_01964</name>
</gene>
<evidence type="ECO:0000313" key="2">
    <source>
        <dbReference type="EMBL" id="SLN39667.1"/>
    </source>
</evidence>
<sequence length="323" mass="37129">MEIKLHLGAHRCATTTFQAQLWKNRMRLAQAGLTCWTPKRTRDGLMRGMIRHPENITLIDEKRAHRSVGRIRLEINRLARLGQCNLLISEENLIGSIRRNIREKSLYPMADERLLRFVPAFAGHTLQIGMCIRSYENFWASSLSHAVKRGARMPTKDDLDLLTTQPRRWRTLVRDIRAVFPHADIFVFPFERLANRPADVVEMFCPGTVDLMSKDTIHRNCALDVDGLNEILRLRGEAGLRGKAQMTDNRWMPFDEDQCAVLRAEYRRDLMWLEAGADGLARYIDGRTTPATRPDRAQMQPDADPLGTVLSKGQTHEFEERLG</sequence>
<feature type="compositionally biased region" description="Basic and acidic residues" evidence="1">
    <location>
        <begin position="314"/>
        <end position="323"/>
    </location>
</feature>
<reference evidence="2 3" key="1">
    <citation type="submission" date="2017-03" db="EMBL/GenBank/DDBJ databases">
        <authorList>
            <person name="Afonso C.L."/>
            <person name="Miller P.J."/>
            <person name="Scott M.A."/>
            <person name="Spackman E."/>
            <person name="Goraichik I."/>
            <person name="Dimitrov K.M."/>
            <person name="Suarez D.L."/>
            <person name="Swayne D.E."/>
        </authorList>
    </citation>
    <scope>NUCLEOTIDE SEQUENCE [LARGE SCALE GENOMIC DNA]</scope>
    <source>
        <strain evidence="2 3">CECT 8397</strain>
    </source>
</reference>
<evidence type="ECO:0000256" key="1">
    <source>
        <dbReference type="SAM" id="MobiDB-lite"/>
    </source>
</evidence>
<evidence type="ECO:0000313" key="3">
    <source>
        <dbReference type="Proteomes" id="UP000193623"/>
    </source>
</evidence>
<dbReference type="EMBL" id="FWFT01000003">
    <property type="protein sequence ID" value="SLN39667.1"/>
    <property type="molecule type" value="Genomic_DNA"/>
</dbReference>
<name>A0A1Y5SI47_9RHOB</name>
<keyword evidence="3" id="KW-1185">Reference proteome</keyword>
<organism evidence="2 3">
    <name type="scientific">Pseudooctadecabacter jejudonensis</name>
    <dbReference type="NCBI Taxonomy" id="1391910"/>
    <lineage>
        <taxon>Bacteria</taxon>
        <taxon>Pseudomonadati</taxon>
        <taxon>Pseudomonadota</taxon>
        <taxon>Alphaproteobacteria</taxon>
        <taxon>Rhodobacterales</taxon>
        <taxon>Paracoccaceae</taxon>
        <taxon>Pseudooctadecabacter</taxon>
    </lineage>
</organism>
<dbReference type="AlphaFoldDB" id="A0A1Y5SI47"/>
<accession>A0A1Y5SI47</accession>
<dbReference type="SUPFAM" id="SSF52540">
    <property type="entry name" value="P-loop containing nucleoside triphosphate hydrolases"/>
    <property type="match status" value="1"/>
</dbReference>
<protein>
    <recommendedName>
        <fullName evidence="4">Sulfotransferase family protein</fullName>
    </recommendedName>
</protein>
<feature type="region of interest" description="Disordered" evidence="1">
    <location>
        <begin position="289"/>
        <end position="323"/>
    </location>
</feature>
<proteinExistence type="predicted"/>